<evidence type="ECO:0008006" key="7">
    <source>
        <dbReference type="Google" id="ProtNLM"/>
    </source>
</evidence>
<organism evidence="6">
    <name type="scientific">marine metagenome</name>
    <dbReference type="NCBI Taxonomy" id="408172"/>
    <lineage>
        <taxon>unclassified sequences</taxon>
        <taxon>metagenomes</taxon>
        <taxon>ecological metagenomes</taxon>
    </lineage>
</organism>
<dbReference type="AlphaFoldDB" id="A0A381TL87"/>
<dbReference type="EMBL" id="UINC01004709">
    <property type="protein sequence ID" value="SVA16288.1"/>
    <property type="molecule type" value="Genomic_DNA"/>
</dbReference>
<dbReference type="Pfam" id="PF07624">
    <property type="entry name" value="PSD2"/>
    <property type="match status" value="1"/>
</dbReference>
<evidence type="ECO:0000259" key="4">
    <source>
        <dbReference type="Pfam" id="PF07631"/>
    </source>
</evidence>
<evidence type="ECO:0000313" key="6">
    <source>
        <dbReference type="EMBL" id="SVA16288.1"/>
    </source>
</evidence>
<reference evidence="6" key="1">
    <citation type="submission" date="2018-05" db="EMBL/GenBank/DDBJ databases">
        <authorList>
            <person name="Lanie J.A."/>
            <person name="Ng W.-L."/>
            <person name="Kazmierczak K.M."/>
            <person name="Andrzejewski T.M."/>
            <person name="Davidsen T.M."/>
            <person name="Wayne K.J."/>
            <person name="Tettelin H."/>
            <person name="Glass J.I."/>
            <person name="Rusch D."/>
            <person name="Podicherti R."/>
            <person name="Tsui H.-C.T."/>
            <person name="Winkler M.E."/>
        </authorList>
    </citation>
    <scope>NUCLEOTIDE SEQUENCE</scope>
</reference>
<gene>
    <name evidence="6" type="ORF">METZ01_LOCUS69142</name>
</gene>
<accession>A0A381TL87</accession>
<dbReference type="Pfam" id="PF07637">
    <property type="entry name" value="PSD5"/>
    <property type="match status" value="1"/>
</dbReference>
<feature type="domain" description="DUF1592" evidence="4">
    <location>
        <begin position="295"/>
        <end position="422"/>
    </location>
</feature>
<feature type="domain" description="DUF1587" evidence="2">
    <location>
        <begin position="128"/>
        <end position="191"/>
    </location>
</feature>
<dbReference type="InterPro" id="IPR013039">
    <property type="entry name" value="DUF1588"/>
</dbReference>
<dbReference type="InterPro" id="IPR013042">
    <property type="entry name" value="DUF1592"/>
</dbReference>
<feature type="domain" description="DUF1588" evidence="3">
    <location>
        <begin position="440"/>
        <end position="538"/>
    </location>
</feature>
<evidence type="ECO:0000259" key="3">
    <source>
        <dbReference type="Pfam" id="PF07627"/>
    </source>
</evidence>
<name>A0A381TL87_9ZZZZ</name>
<dbReference type="InterPro" id="IPR011478">
    <property type="entry name" value="DUF1585"/>
</dbReference>
<dbReference type="Pfam" id="PF07626">
    <property type="entry name" value="PSD3"/>
    <property type="match status" value="1"/>
</dbReference>
<dbReference type="InterPro" id="IPR013036">
    <property type="entry name" value="DUF1587"/>
</dbReference>
<sequence>MKFSLFRIWFLLCLSLLLHGASGRALQADDLWANPILPFLQKHCTDCHGSEKPKAGLNLAAYGPTSPIRKERKQWKKVLKMLRRGKMPPKKAPQPPEGDRLEVTQALDDALAELNCNGVRNPGHVTLRRLNRVEYNNVVADLFGIDFKPARDFPADNIGYGFDNIGDVLSLSPLLFDKYLAAAERITDEVIGAPEKGSPKKAQSNLLVCRPESGDDWRPCARQILEPIARRAFRRPLRDGEMNGLLQLTEFARADGVSFERGIQLALQAILVSPNFLFHVVEDSPLGQANAIQPLNGFELAARLSFFLWSRLPDDELAALAKAGELADNEILEQQVRRMLKDDRASALAENFAAQWLQLRRLETITPDPDFFPAFDEDLRRDSWRETELFFSAIARDDLSVLTLLDADFSFVNERLAQHYGISGVDGPQFRRVNFENGRRGGVLSHASILAITSNPTRTSPVKRGKWILGQILGAPPKPPPSEVENLSEEAEEVQTASLRERLEKHRTDPVCASCHLSMDPLGFALENYDAVGAWRVRDGKFPINAAGTLPDGTFLDGPVDLKKLLLERKRDFVRCLSEKILTYALGRGIEYYDDCALEDIVKAVEADSYRFSRLVLEVVRSVPFRMKRSQQSSP</sequence>
<evidence type="ECO:0000259" key="5">
    <source>
        <dbReference type="Pfam" id="PF07637"/>
    </source>
</evidence>
<dbReference type="InterPro" id="IPR013043">
    <property type="entry name" value="DUF1595"/>
</dbReference>
<evidence type="ECO:0000259" key="2">
    <source>
        <dbReference type="Pfam" id="PF07626"/>
    </source>
</evidence>
<feature type="domain" description="DUF1595" evidence="5">
    <location>
        <begin position="220"/>
        <end position="280"/>
    </location>
</feature>
<evidence type="ECO:0000259" key="1">
    <source>
        <dbReference type="Pfam" id="PF07624"/>
    </source>
</evidence>
<feature type="domain" description="DUF1585" evidence="1">
    <location>
        <begin position="552"/>
        <end position="625"/>
    </location>
</feature>
<dbReference type="Pfam" id="PF07627">
    <property type="entry name" value="PSCyt3"/>
    <property type="match status" value="1"/>
</dbReference>
<dbReference type="Pfam" id="PF07631">
    <property type="entry name" value="PSD4"/>
    <property type="match status" value="1"/>
</dbReference>
<protein>
    <recommendedName>
        <fullName evidence="7">Cytochrome c domain-containing protein</fullName>
    </recommendedName>
</protein>
<proteinExistence type="predicted"/>